<feature type="transmembrane region" description="Helical" evidence="1">
    <location>
        <begin position="6"/>
        <end position="25"/>
    </location>
</feature>
<feature type="transmembrane region" description="Helical" evidence="1">
    <location>
        <begin position="123"/>
        <end position="146"/>
    </location>
</feature>
<dbReference type="Proteomes" id="UP000545493">
    <property type="component" value="Unassembled WGS sequence"/>
</dbReference>
<proteinExistence type="predicted"/>
<evidence type="ECO:0000313" key="2">
    <source>
        <dbReference type="EMBL" id="NIJ11853.1"/>
    </source>
</evidence>
<feature type="transmembrane region" description="Helical" evidence="1">
    <location>
        <begin position="37"/>
        <end position="57"/>
    </location>
</feature>
<accession>A0A7X5UPI4</accession>
<feature type="transmembrane region" description="Helical" evidence="1">
    <location>
        <begin position="69"/>
        <end position="86"/>
    </location>
</feature>
<comment type="caution">
    <text evidence="2">The sequence shown here is derived from an EMBL/GenBank/DDBJ whole genome shotgun (WGS) entry which is preliminary data.</text>
</comment>
<keyword evidence="1" id="KW-1133">Transmembrane helix</keyword>
<feature type="transmembrane region" description="Helical" evidence="1">
    <location>
        <begin position="98"/>
        <end position="117"/>
    </location>
</feature>
<evidence type="ECO:0000313" key="3">
    <source>
        <dbReference type="Proteomes" id="UP000545493"/>
    </source>
</evidence>
<gene>
    <name evidence="2" type="ORF">FHU38_002197</name>
</gene>
<keyword evidence="1" id="KW-0472">Membrane</keyword>
<keyword evidence="3" id="KW-1185">Reference proteome</keyword>
<organism evidence="2 3">
    <name type="scientific">Saccharomonospora amisosensis</name>
    <dbReference type="NCBI Taxonomy" id="1128677"/>
    <lineage>
        <taxon>Bacteria</taxon>
        <taxon>Bacillati</taxon>
        <taxon>Actinomycetota</taxon>
        <taxon>Actinomycetes</taxon>
        <taxon>Pseudonocardiales</taxon>
        <taxon>Pseudonocardiaceae</taxon>
        <taxon>Saccharomonospora</taxon>
    </lineage>
</organism>
<evidence type="ECO:0000256" key="1">
    <source>
        <dbReference type="SAM" id="Phobius"/>
    </source>
</evidence>
<dbReference type="AlphaFoldDB" id="A0A7X5UPI4"/>
<protein>
    <submittedName>
        <fullName evidence="2">Cytochrome c oxidase assembly factor CtaG</fullName>
    </submittedName>
</protein>
<reference evidence="2 3" key="1">
    <citation type="submission" date="2020-03" db="EMBL/GenBank/DDBJ databases">
        <title>Sequencing the genomes of 1000 actinobacteria strains.</title>
        <authorList>
            <person name="Klenk H.-P."/>
        </authorList>
    </citation>
    <scope>NUCLEOTIDE SEQUENCE [LARGE SCALE GENOMIC DNA]</scope>
    <source>
        <strain evidence="2 3">DSM 45685</strain>
    </source>
</reference>
<dbReference type="EMBL" id="JAAOYM010000001">
    <property type="protein sequence ID" value="NIJ11853.1"/>
    <property type="molecule type" value="Genomic_DNA"/>
</dbReference>
<dbReference type="RefSeq" id="WP_313886727.1">
    <property type="nucleotide sequence ID" value="NZ_JAAOYM010000001.1"/>
</dbReference>
<keyword evidence="1" id="KW-0812">Transmembrane</keyword>
<name>A0A7X5UPI4_9PSEU</name>
<sequence length="154" mass="16337">MTGQLVHMAAMGLLVSVLAPVIVLAGRRTVPWHRVPAPALPTLVGFVLLHGGITVFLEQRHVPALAEAWLHLLLLAGAVVFWLPVLEPGHGLSDAGRSVYLFLAGPSLDLAAVYLVLTGDSAGGIAMIVAMLPVGFAAVGVTWRWISREEQRTP</sequence>